<dbReference type="Proteomes" id="UP000053171">
    <property type="component" value="Unassembled WGS sequence"/>
</dbReference>
<dbReference type="Gene3D" id="3.40.50.720">
    <property type="entry name" value="NAD(P)-binding Rossmann-like Domain"/>
    <property type="match status" value="1"/>
</dbReference>
<dbReference type="Pfam" id="PF13460">
    <property type="entry name" value="NAD_binding_10"/>
    <property type="match status" value="1"/>
</dbReference>
<comment type="caution">
    <text evidence="2">The sequence shown here is derived from an EMBL/GenBank/DDBJ whole genome shotgun (WGS) entry which is preliminary data.</text>
</comment>
<dbReference type="SUPFAM" id="SSF51735">
    <property type="entry name" value="NAD(P)-binding Rossmann-fold domains"/>
    <property type="match status" value="1"/>
</dbReference>
<evidence type="ECO:0000313" key="2">
    <source>
        <dbReference type="EMBL" id="OAX52091.1"/>
    </source>
</evidence>
<dbReference type="AlphaFoldDB" id="A0A199NTQ0"/>
<dbReference type="RefSeq" id="WP_064725326.1">
    <property type="nucleotide sequence ID" value="NZ_JBEYYV010000082.1"/>
</dbReference>
<gene>
    <name evidence="2" type="ORF">AN277_0205480</name>
</gene>
<evidence type="ECO:0000313" key="3">
    <source>
        <dbReference type="Proteomes" id="UP000053171"/>
    </source>
</evidence>
<reference evidence="2" key="1">
    <citation type="submission" date="2016-06" db="EMBL/GenBank/DDBJ databases">
        <title>Identification of putative biosynthetic pathways for the production of bioactive secondary metabolites by the marine actinomycete Kocuria kristinae RUTW2-3.</title>
        <authorList>
            <person name="Waterworth S.C."/>
            <person name="Walmsley T.A."/>
            <person name="Matongo T."/>
            <person name="Davies-Coleman M.T."/>
            <person name="Dorrington R.A."/>
        </authorList>
    </citation>
    <scope>NUCLEOTIDE SEQUENCE [LARGE SCALE GENOMIC DNA]</scope>
    <source>
        <strain evidence="2">RUTW2-3</strain>
    </source>
</reference>
<keyword evidence="3" id="KW-1185">Reference proteome</keyword>
<sequence>MTRIAVAGASGAIGTLVLRDAAQAGLDTVSLDRAHGIDLLTGEGLAAALEGVTAVIDVSQVAPPDHENPTGPILRAAGHLLEAAQAAGVRRLVMLSINGVQDEGLQQFPFYAARAAQEELVGRSSVEHLIVRSAQWFEFGMNPAAVTEEQDRVRAQDWAIQPLAAASVASFLVEAAQGQHGAGMVTLAGPDRMRLSELTERTLRARGDRRPVHAEDPVLPGLGDGTLHAPSDARILGPGLAQWLEG</sequence>
<proteinExistence type="predicted"/>
<accession>A0A199NTQ0</accession>
<organism evidence="2 3">
    <name type="scientific">Rothia kristinae</name>
    <dbReference type="NCBI Taxonomy" id="37923"/>
    <lineage>
        <taxon>Bacteria</taxon>
        <taxon>Bacillati</taxon>
        <taxon>Actinomycetota</taxon>
        <taxon>Actinomycetes</taxon>
        <taxon>Micrococcales</taxon>
        <taxon>Micrococcaceae</taxon>
        <taxon>Rothia</taxon>
    </lineage>
</organism>
<feature type="domain" description="NAD(P)-binding" evidence="1">
    <location>
        <begin position="15"/>
        <end position="176"/>
    </location>
</feature>
<name>A0A199NTQ0_9MICC</name>
<dbReference type="InterPro" id="IPR016040">
    <property type="entry name" value="NAD(P)-bd_dom"/>
</dbReference>
<dbReference type="InterPro" id="IPR036291">
    <property type="entry name" value="NAD(P)-bd_dom_sf"/>
</dbReference>
<dbReference type="EMBL" id="LJBJ02000008">
    <property type="protein sequence ID" value="OAX52091.1"/>
    <property type="molecule type" value="Genomic_DNA"/>
</dbReference>
<evidence type="ECO:0000259" key="1">
    <source>
        <dbReference type="Pfam" id="PF13460"/>
    </source>
</evidence>
<protein>
    <recommendedName>
        <fullName evidence="1">NAD(P)-binding domain-containing protein</fullName>
    </recommendedName>
</protein>